<gene>
    <name evidence="2" type="ORF">PM001_LOCUS26270</name>
    <name evidence="1" type="ORF">PM001_LOCUS681</name>
</gene>
<evidence type="ECO:0000313" key="3">
    <source>
        <dbReference type="Proteomes" id="UP001162060"/>
    </source>
</evidence>
<reference evidence="1" key="1">
    <citation type="submission" date="2024-01" db="EMBL/GenBank/DDBJ databases">
        <authorList>
            <person name="Webb A."/>
        </authorList>
    </citation>
    <scope>NUCLEOTIDE SEQUENCE</scope>
    <source>
        <strain evidence="1">Pm1</strain>
    </source>
</reference>
<dbReference type="Proteomes" id="UP001162060">
    <property type="component" value="Unassembled WGS sequence"/>
</dbReference>
<dbReference type="AlphaFoldDB" id="A0AAV1SZA5"/>
<dbReference type="EMBL" id="CAKLBY020000003">
    <property type="protein sequence ID" value="CAK7893777.1"/>
    <property type="molecule type" value="Genomic_DNA"/>
</dbReference>
<comment type="caution">
    <text evidence="1">The sequence shown here is derived from an EMBL/GenBank/DDBJ whole genome shotgun (WGS) entry which is preliminary data.</text>
</comment>
<accession>A0AAV1SZA5</accession>
<organism evidence="1 3">
    <name type="scientific">Peronospora matthiolae</name>
    <dbReference type="NCBI Taxonomy" id="2874970"/>
    <lineage>
        <taxon>Eukaryota</taxon>
        <taxon>Sar</taxon>
        <taxon>Stramenopiles</taxon>
        <taxon>Oomycota</taxon>
        <taxon>Peronosporomycetes</taxon>
        <taxon>Peronosporales</taxon>
        <taxon>Peronosporaceae</taxon>
        <taxon>Peronospora</taxon>
    </lineage>
</organism>
<dbReference type="EMBL" id="CAKLBY020000264">
    <property type="protein sequence ID" value="CAK7941120.1"/>
    <property type="molecule type" value="Genomic_DNA"/>
</dbReference>
<evidence type="ECO:0000313" key="1">
    <source>
        <dbReference type="EMBL" id="CAK7893777.1"/>
    </source>
</evidence>
<proteinExistence type="predicted"/>
<evidence type="ECO:0000313" key="2">
    <source>
        <dbReference type="EMBL" id="CAK7941120.1"/>
    </source>
</evidence>
<name>A0AAV1SZA5_9STRA</name>
<protein>
    <submittedName>
        <fullName evidence="1">Uncharacterized protein</fullName>
    </submittedName>
</protein>
<sequence>MNYQFLHILLQSEERTVNFVPITATLDTGELLCLSVGPVLVEEMDSSALNAKRLNLVSECFFSSKPK</sequence>